<dbReference type="Proteomes" id="UP000284476">
    <property type="component" value="Unassembled WGS sequence"/>
</dbReference>
<dbReference type="AlphaFoldDB" id="A0A443JAH0"/>
<evidence type="ECO:0000313" key="1">
    <source>
        <dbReference type="EMBL" id="RWR17409.1"/>
    </source>
</evidence>
<sequence length="147" mass="16643">MLPIVWKGSKKEIWQNLPGFEHRYAPLSDHVFDYFSANSSAFLGLKKDIKEAYLLSEILPALAHLDQFELSDLENTLMSERGGGYRWAPVAGKMGWDHWSTKQIFERLETEKFTAELAEAGFGNGNPKAVNVAAKHVRLAVANLHWQ</sequence>
<gene>
    <name evidence="1" type="ORF">D2T30_19280</name>
</gene>
<proteinExistence type="predicted"/>
<protein>
    <submittedName>
        <fullName evidence="1">Uncharacterized protein</fullName>
    </submittedName>
</protein>
<reference evidence="1 2" key="2">
    <citation type="submission" date="2019-01" db="EMBL/GenBank/DDBJ databases">
        <authorList>
            <person name="Li Y."/>
        </authorList>
    </citation>
    <scope>NUCLEOTIDE SEQUENCE [LARGE SCALE GENOMIC DNA]</scope>
    <source>
        <strain evidence="1 2">SK2B-1</strain>
    </source>
</reference>
<reference evidence="1 2" key="1">
    <citation type="submission" date="2019-01" db="EMBL/GenBank/DDBJ databases">
        <title>Sinorhodobacter populi sp. nov. isolated from the symptomatic bark tissue of Populus euramericana canker.</title>
        <authorList>
            <person name="Xu G."/>
        </authorList>
    </citation>
    <scope>NUCLEOTIDE SEQUENCE [LARGE SCALE GENOMIC DNA]</scope>
    <source>
        <strain evidence="1 2">SK2B-1</strain>
    </source>
</reference>
<evidence type="ECO:0000313" key="2">
    <source>
        <dbReference type="Proteomes" id="UP000284476"/>
    </source>
</evidence>
<dbReference type="EMBL" id="SAUZ01000028">
    <property type="protein sequence ID" value="RWR17409.1"/>
    <property type="molecule type" value="Genomic_DNA"/>
</dbReference>
<accession>A0A443JAH0</accession>
<organism evidence="1 2">
    <name type="scientific">Paenirhodobacter populi</name>
    <dbReference type="NCBI Taxonomy" id="2306993"/>
    <lineage>
        <taxon>Bacteria</taxon>
        <taxon>Pseudomonadati</taxon>
        <taxon>Pseudomonadota</taxon>
        <taxon>Alphaproteobacteria</taxon>
        <taxon>Rhodobacterales</taxon>
        <taxon>Rhodobacter group</taxon>
        <taxon>Paenirhodobacter</taxon>
    </lineage>
</organism>
<name>A0A443JAH0_9RHOB</name>
<comment type="caution">
    <text evidence="1">The sequence shown here is derived from an EMBL/GenBank/DDBJ whole genome shotgun (WGS) entry which is preliminary data.</text>
</comment>